<dbReference type="AlphaFoldDB" id="A0A0C2Y338"/>
<accession>A0A0C2Y338</accession>
<gene>
    <name evidence="1" type="ORF">M413DRAFT_32450</name>
</gene>
<evidence type="ECO:0000313" key="2">
    <source>
        <dbReference type="Proteomes" id="UP000053424"/>
    </source>
</evidence>
<proteinExistence type="predicted"/>
<name>A0A0C2Y338_HEBCY</name>
<dbReference type="Proteomes" id="UP000053424">
    <property type="component" value="Unassembled WGS sequence"/>
</dbReference>
<protein>
    <submittedName>
        <fullName evidence="1">Uncharacterized protein</fullName>
    </submittedName>
</protein>
<reference evidence="2" key="2">
    <citation type="submission" date="2015-01" db="EMBL/GenBank/DDBJ databases">
        <title>Evolutionary Origins and Diversification of the Mycorrhizal Mutualists.</title>
        <authorList>
            <consortium name="DOE Joint Genome Institute"/>
            <consortium name="Mycorrhizal Genomics Consortium"/>
            <person name="Kohler A."/>
            <person name="Kuo A."/>
            <person name="Nagy L.G."/>
            <person name="Floudas D."/>
            <person name="Copeland A."/>
            <person name="Barry K.W."/>
            <person name="Cichocki N."/>
            <person name="Veneault-Fourrey C."/>
            <person name="LaButti K."/>
            <person name="Lindquist E.A."/>
            <person name="Lipzen A."/>
            <person name="Lundell T."/>
            <person name="Morin E."/>
            <person name="Murat C."/>
            <person name="Riley R."/>
            <person name="Ohm R."/>
            <person name="Sun H."/>
            <person name="Tunlid A."/>
            <person name="Henrissat B."/>
            <person name="Grigoriev I.V."/>
            <person name="Hibbett D.S."/>
            <person name="Martin F."/>
        </authorList>
    </citation>
    <scope>NUCLEOTIDE SEQUENCE [LARGE SCALE GENOMIC DNA]</scope>
    <source>
        <strain evidence="2">h7</strain>
    </source>
</reference>
<evidence type="ECO:0000313" key="1">
    <source>
        <dbReference type="EMBL" id="KIM35507.1"/>
    </source>
</evidence>
<dbReference type="OrthoDB" id="3052141at2759"/>
<keyword evidence="2" id="KW-1185">Reference proteome</keyword>
<sequence>MATTPLTRETFISADYIKIAATQSTMFNATENGEGVEEVPAPASVRETGTIPDGFSVDFVLDPSTVVASLKKQEITTVEQLPVGALEELRDAINSPENLRIIPTSIHLQKRALAEE</sequence>
<reference evidence="1 2" key="1">
    <citation type="submission" date="2014-04" db="EMBL/GenBank/DDBJ databases">
        <authorList>
            <consortium name="DOE Joint Genome Institute"/>
            <person name="Kuo A."/>
            <person name="Gay G."/>
            <person name="Dore J."/>
            <person name="Kohler A."/>
            <person name="Nagy L.G."/>
            <person name="Floudas D."/>
            <person name="Copeland A."/>
            <person name="Barry K.W."/>
            <person name="Cichocki N."/>
            <person name="Veneault-Fourrey C."/>
            <person name="LaButti K."/>
            <person name="Lindquist E.A."/>
            <person name="Lipzen A."/>
            <person name="Lundell T."/>
            <person name="Morin E."/>
            <person name="Murat C."/>
            <person name="Sun H."/>
            <person name="Tunlid A."/>
            <person name="Henrissat B."/>
            <person name="Grigoriev I.V."/>
            <person name="Hibbett D.S."/>
            <person name="Martin F."/>
            <person name="Nordberg H.P."/>
            <person name="Cantor M.N."/>
            <person name="Hua S.X."/>
        </authorList>
    </citation>
    <scope>NUCLEOTIDE SEQUENCE [LARGE SCALE GENOMIC DNA]</scope>
    <source>
        <strain evidence="2">h7</strain>
    </source>
</reference>
<dbReference type="HOGENOM" id="CLU_145547_0_0_1"/>
<dbReference type="EMBL" id="KN831819">
    <property type="protein sequence ID" value="KIM35507.1"/>
    <property type="molecule type" value="Genomic_DNA"/>
</dbReference>
<organism evidence="1 2">
    <name type="scientific">Hebeloma cylindrosporum</name>
    <dbReference type="NCBI Taxonomy" id="76867"/>
    <lineage>
        <taxon>Eukaryota</taxon>
        <taxon>Fungi</taxon>
        <taxon>Dikarya</taxon>
        <taxon>Basidiomycota</taxon>
        <taxon>Agaricomycotina</taxon>
        <taxon>Agaricomycetes</taxon>
        <taxon>Agaricomycetidae</taxon>
        <taxon>Agaricales</taxon>
        <taxon>Agaricineae</taxon>
        <taxon>Hymenogastraceae</taxon>
        <taxon>Hebeloma</taxon>
    </lineage>
</organism>